<evidence type="ECO:0000256" key="2">
    <source>
        <dbReference type="ARBA" id="ARBA00022516"/>
    </source>
</evidence>
<dbReference type="NCBIfam" id="TIGR00023">
    <property type="entry name" value="glycerol-3-phosphate 1-O-acyltransferase PlsY"/>
    <property type="match status" value="1"/>
</dbReference>
<comment type="subunit">
    <text evidence="10">Probably interacts with PlsX.</text>
</comment>
<dbReference type="InterPro" id="IPR003811">
    <property type="entry name" value="G3P_acylTferase_PlsY"/>
</dbReference>
<comment type="pathway">
    <text evidence="10">Lipid metabolism; phospholipid metabolism.</text>
</comment>
<dbReference type="HAMAP" id="MF_01043">
    <property type="entry name" value="PlsY"/>
    <property type="match status" value="1"/>
</dbReference>
<keyword evidence="6 10" id="KW-0443">Lipid metabolism</keyword>
<sequence length="217" mass="24158">MNELLLIVLAYLIGSIPTAVWVSRYFFDIDIRDYGSGNAGATNTFRVLGSKWGSFVMVIDIIKGVVATSLYIVLPYYMADEWARTNLMIGLGLSAVIGHIFPIWAGFRGGKGVATLLGMAVAIQPLVAICCIGVFLLVLYLTRFVSLSSILAGISFMVFILFIFNEKEPLYRIFAVLVALMVVLTHQKNIGRILKGTESKVPILKYRDRRKQRRNAE</sequence>
<reference evidence="11 12" key="1">
    <citation type="submission" date="2016-10" db="EMBL/GenBank/DDBJ databases">
        <authorList>
            <person name="Varghese N."/>
            <person name="Submissions S."/>
        </authorList>
    </citation>
    <scope>NUCLEOTIDE SEQUENCE [LARGE SCALE GENOMIC DNA]</scope>
    <source>
        <strain evidence="11 12">DSM 25353</strain>
    </source>
</reference>
<comment type="similarity">
    <text evidence="10">Belongs to the PlsY family.</text>
</comment>
<gene>
    <name evidence="10" type="primary">plsY</name>
    <name evidence="11" type="ORF">SAMN05444410_101173</name>
</gene>
<comment type="caution">
    <text evidence="11">The sequence shown here is derived from an EMBL/GenBank/DDBJ whole genome shotgun (WGS) entry which is preliminary data.</text>
</comment>
<feature type="transmembrane region" description="Helical" evidence="10">
    <location>
        <begin position="113"/>
        <end position="137"/>
    </location>
</feature>
<feature type="transmembrane region" description="Helical" evidence="10">
    <location>
        <begin position="170"/>
        <end position="186"/>
    </location>
</feature>
<feature type="transmembrane region" description="Helical" evidence="10">
    <location>
        <begin position="52"/>
        <end position="74"/>
    </location>
</feature>
<comment type="function">
    <text evidence="10">Catalyzes the transfer of an acyl group from acyl-phosphate (acyl-PO(4)) to glycerol-3-phosphate (G3P) to form lysophosphatidic acid (LPA). This enzyme utilizes acyl-phosphate as fatty acyl donor, but not acyl-CoA or acyl-ACP.</text>
</comment>
<keyword evidence="2 10" id="KW-0444">Lipid biosynthesis</keyword>
<dbReference type="AlphaFoldDB" id="A0A8X8IE26"/>
<dbReference type="SMART" id="SM01207">
    <property type="entry name" value="G3P_acyltransf"/>
    <property type="match status" value="1"/>
</dbReference>
<evidence type="ECO:0000256" key="9">
    <source>
        <dbReference type="ARBA" id="ARBA00023264"/>
    </source>
</evidence>
<dbReference type="Pfam" id="PF02660">
    <property type="entry name" value="G3P_acyltransf"/>
    <property type="match status" value="1"/>
</dbReference>
<evidence type="ECO:0000256" key="7">
    <source>
        <dbReference type="ARBA" id="ARBA00023136"/>
    </source>
</evidence>
<dbReference type="EC" id="2.3.1.275" evidence="10"/>
<dbReference type="Proteomes" id="UP000198711">
    <property type="component" value="Unassembled WGS sequence"/>
</dbReference>
<organism evidence="11 12">
    <name type="scientific">Hydrobacter penzbergensis</name>
    <dbReference type="NCBI Taxonomy" id="1235997"/>
    <lineage>
        <taxon>Bacteria</taxon>
        <taxon>Pseudomonadati</taxon>
        <taxon>Bacteroidota</taxon>
        <taxon>Chitinophagia</taxon>
        <taxon>Chitinophagales</taxon>
        <taxon>Chitinophagaceae</taxon>
        <taxon>Hydrobacter</taxon>
    </lineage>
</organism>
<dbReference type="GO" id="GO:0005886">
    <property type="term" value="C:plasma membrane"/>
    <property type="evidence" value="ECO:0007669"/>
    <property type="project" value="UniProtKB-SubCell"/>
</dbReference>
<evidence type="ECO:0000313" key="12">
    <source>
        <dbReference type="Proteomes" id="UP000198711"/>
    </source>
</evidence>
<dbReference type="PANTHER" id="PTHR30309">
    <property type="entry name" value="INNER MEMBRANE PROTEIN YGIH"/>
    <property type="match status" value="1"/>
</dbReference>
<dbReference type="PANTHER" id="PTHR30309:SF0">
    <property type="entry name" value="GLYCEROL-3-PHOSPHATE ACYLTRANSFERASE-RELATED"/>
    <property type="match status" value="1"/>
</dbReference>
<comment type="subcellular location">
    <subcellularLocation>
        <location evidence="10">Cell membrane</location>
        <topology evidence="10">Multi-pass membrane protein</topology>
    </subcellularLocation>
</comment>
<keyword evidence="9 10" id="KW-1208">Phospholipid metabolism</keyword>
<keyword evidence="5 10" id="KW-1133">Transmembrane helix</keyword>
<dbReference type="RefSeq" id="WP_026769808.1">
    <property type="nucleotide sequence ID" value="NZ_FNNO01000001.1"/>
</dbReference>
<evidence type="ECO:0000256" key="4">
    <source>
        <dbReference type="ARBA" id="ARBA00022692"/>
    </source>
</evidence>
<keyword evidence="4 10" id="KW-0812">Transmembrane</keyword>
<name>A0A8X8IE26_9BACT</name>
<accession>A0A8X8IE26</accession>
<evidence type="ECO:0000256" key="8">
    <source>
        <dbReference type="ARBA" id="ARBA00023209"/>
    </source>
</evidence>
<evidence type="ECO:0000256" key="6">
    <source>
        <dbReference type="ARBA" id="ARBA00023098"/>
    </source>
</evidence>
<keyword evidence="3 10" id="KW-0808">Transferase</keyword>
<keyword evidence="12" id="KW-1185">Reference proteome</keyword>
<keyword evidence="1 10" id="KW-1003">Cell membrane</keyword>
<feature type="transmembrane region" description="Helical" evidence="10">
    <location>
        <begin position="86"/>
        <end position="107"/>
    </location>
</feature>
<dbReference type="GO" id="GO:0043772">
    <property type="term" value="F:acyl-phosphate glycerol-3-phosphate acyltransferase activity"/>
    <property type="evidence" value="ECO:0007669"/>
    <property type="project" value="UniProtKB-UniRule"/>
</dbReference>
<keyword evidence="7 10" id="KW-0472">Membrane</keyword>
<evidence type="ECO:0000256" key="10">
    <source>
        <dbReference type="HAMAP-Rule" id="MF_01043"/>
    </source>
</evidence>
<keyword evidence="8 10" id="KW-0594">Phospholipid biosynthesis</keyword>
<dbReference type="EMBL" id="FNNO01000001">
    <property type="protein sequence ID" value="SDW07370.1"/>
    <property type="molecule type" value="Genomic_DNA"/>
</dbReference>
<evidence type="ECO:0000256" key="5">
    <source>
        <dbReference type="ARBA" id="ARBA00022989"/>
    </source>
</evidence>
<protein>
    <recommendedName>
        <fullName evidence="10">Glycerol-3-phosphate acyltransferase</fullName>
    </recommendedName>
    <alternativeName>
        <fullName evidence="10">Acyl-PO4 G3P acyltransferase</fullName>
    </alternativeName>
    <alternativeName>
        <fullName evidence="10">Acyl-phosphate--glycerol-3-phosphate acyltransferase</fullName>
    </alternativeName>
    <alternativeName>
        <fullName evidence="10">G3P acyltransferase</fullName>
        <shortName evidence="10">GPAT</shortName>
        <ecNumber evidence="10">2.3.1.275</ecNumber>
    </alternativeName>
    <alternativeName>
        <fullName evidence="10">Lysophosphatidic acid synthase</fullName>
        <shortName evidence="10">LPA synthase</shortName>
    </alternativeName>
</protein>
<comment type="catalytic activity">
    <reaction evidence="10">
        <text>an acyl phosphate + sn-glycerol 3-phosphate = a 1-acyl-sn-glycero-3-phosphate + phosphate</text>
        <dbReference type="Rhea" id="RHEA:34075"/>
        <dbReference type="ChEBI" id="CHEBI:43474"/>
        <dbReference type="ChEBI" id="CHEBI:57597"/>
        <dbReference type="ChEBI" id="CHEBI:57970"/>
        <dbReference type="ChEBI" id="CHEBI:59918"/>
        <dbReference type="EC" id="2.3.1.275"/>
    </reaction>
</comment>
<dbReference type="GO" id="GO:0008654">
    <property type="term" value="P:phospholipid biosynthetic process"/>
    <property type="evidence" value="ECO:0007669"/>
    <property type="project" value="UniProtKB-UniRule"/>
</dbReference>
<evidence type="ECO:0000256" key="3">
    <source>
        <dbReference type="ARBA" id="ARBA00022679"/>
    </source>
</evidence>
<keyword evidence="11" id="KW-0012">Acyltransferase</keyword>
<evidence type="ECO:0000256" key="1">
    <source>
        <dbReference type="ARBA" id="ARBA00022475"/>
    </source>
</evidence>
<feature type="transmembrane region" description="Helical" evidence="10">
    <location>
        <begin position="144"/>
        <end position="164"/>
    </location>
</feature>
<evidence type="ECO:0000313" key="11">
    <source>
        <dbReference type="EMBL" id="SDW07370.1"/>
    </source>
</evidence>
<proteinExistence type="inferred from homology"/>